<accession>A0A8D9B3M8</accession>
<evidence type="ECO:0000313" key="1">
    <source>
        <dbReference type="EMBL" id="CAG6777983.1"/>
    </source>
</evidence>
<name>A0A8D9B3M8_9HEMI</name>
<dbReference type="AlphaFoldDB" id="A0A8D9B3M8"/>
<sequence length="101" mass="11734">MCFKCFILIHRILFQVISVNLYSSGFDVNFCFSPFCCITFGLFLYYREQRTISDHLFEACICFFSFFNRLRKTLNLSNNPLNTPEVAISQQGPQLGGAVYF</sequence>
<dbReference type="EMBL" id="HBUF01607773">
    <property type="protein sequence ID" value="CAG6777983.1"/>
    <property type="molecule type" value="Transcribed_RNA"/>
</dbReference>
<organism evidence="1">
    <name type="scientific">Cacopsylla melanoneura</name>
    <dbReference type="NCBI Taxonomy" id="428564"/>
    <lineage>
        <taxon>Eukaryota</taxon>
        <taxon>Metazoa</taxon>
        <taxon>Ecdysozoa</taxon>
        <taxon>Arthropoda</taxon>
        <taxon>Hexapoda</taxon>
        <taxon>Insecta</taxon>
        <taxon>Pterygota</taxon>
        <taxon>Neoptera</taxon>
        <taxon>Paraneoptera</taxon>
        <taxon>Hemiptera</taxon>
        <taxon>Sternorrhyncha</taxon>
        <taxon>Psylloidea</taxon>
        <taxon>Psyllidae</taxon>
        <taxon>Psyllinae</taxon>
        <taxon>Cacopsylla</taxon>
    </lineage>
</organism>
<reference evidence="1" key="1">
    <citation type="submission" date="2021-05" db="EMBL/GenBank/DDBJ databases">
        <authorList>
            <person name="Alioto T."/>
            <person name="Alioto T."/>
            <person name="Gomez Garrido J."/>
        </authorList>
    </citation>
    <scope>NUCLEOTIDE SEQUENCE</scope>
</reference>
<proteinExistence type="predicted"/>
<protein>
    <submittedName>
        <fullName evidence="1">Uncharacterized protein</fullName>
    </submittedName>
</protein>
<dbReference type="EMBL" id="HBUF01607774">
    <property type="protein sequence ID" value="CAG6777984.1"/>
    <property type="molecule type" value="Transcribed_RNA"/>
</dbReference>